<evidence type="ECO:0000256" key="3">
    <source>
        <dbReference type="ARBA" id="ARBA00022840"/>
    </source>
</evidence>
<dbReference type="Gene3D" id="2.40.100.10">
    <property type="entry name" value="Cyclophilin-like"/>
    <property type="match status" value="1"/>
</dbReference>
<keyword evidence="6" id="KW-1185">Reference proteome</keyword>
<dbReference type="InterPro" id="IPR010016">
    <property type="entry name" value="PxpB"/>
</dbReference>
<dbReference type="Pfam" id="PF02682">
    <property type="entry name" value="CT_C_D"/>
    <property type="match status" value="1"/>
</dbReference>
<evidence type="ECO:0000313" key="6">
    <source>
        <dbReference type="Proteomes" id="UP001597173"/>
    </source>
</evidence>
<dbReference type="EC" id="3.5.2.9" evidence="5"/>
<comment type="caution">
    <text evidence="5">The sequence shown here is derived from an EMBL/GenBank/DDBJ whole genome shotgun (WGS) entry which is preliminary data.</text>
</comment>
<dbReference type="InterPro" id="IPR003833">
    <property type="entry name" value="CT_C_D"/>
</dbReference>
<feature type="domain" description="Carboxyltransferase" evidence="4">
    <location>
        <begin position="8"/>
        <end position="207"/>
    </location>
</feature>
<evidence type="ECO:0000256" key="1">
    <source>
        <dbReference type="ARBA" id="ARBA00022741"/>
    </source>
</evidence>
<evidence type="ECO:0000313" key="5">
    <source>
        <dbReference type="EMBL" id="MFD1329995.1"/>
    </source>
</evidence>
<dbReference type="EMBL" id="JBHTNF010000016">
    <property type="protein sequence ID" value="MFD1329995.1"/>
    <property type="molecule type" value="Genomic_DNA"/>
</dbReference>
<dbReference type="SUPFAM" id="SSF160467">
    <property type="entry name" value="PH0987 N-terminal domain-like"/>
    <property type="match status" value="1"/>
</dbReference>
<evidence type="ECO:0000259" key="4">
    <source>
        <dbReference type="SMART" id="SM00796"/>
    </source>
</evidence>
<reference evidence="6" key="1">
    <citation type="journal article" date="2019" name="Int. J. Syst. Evol. Microbiol.">
        <title>The Global Catalogue of Microorganisms (GCM) 10K type strain sequencing project: providing services to taxonomists for standard genome sequencing and annotation.</title>
        <authorList>
            <consortium name="The Broad Institute Genomics Platform"/>
            <consortium name="The Broad Institute Genome Sequencing Center for Infectious Disease"/>
            <person name="Wu L."/>
            <person name="Ma J."/>
        </authorList>
    </citation>
    <scope>NUCLEOTIDE SEQUENCE [LARGE SCALE GENOMIC DNA]</scope>
    <source>
        <strain evidence="6">CCUG 55609</strain>
    </source>
</reference>
<organism evidence="5 6">
    <name type="scientific">Mycoplana ramosa</name>
    <name type="common">Mycoplana bullata</name>
    <dbReference type="NCBI Taxonomy" id="40837"/>
    <lineage>
        <taxon>Bacteria</taxon>
        <taxon>Pseudomonadati</taxon>
        <taxon>Pseudomonadota</taxon>
        <taxon>Alphaproteobacteria</taxon>
        <taxon>Hyphomicrobiales</taxon>
        <taxon>Rhizobiaceae</taxon>
        <taxon>Mycoplana</taxon>
    </lineage>
</organism>
<proteinExistence type="predicted"/>
<dbReference type="GO" id="GO:0017168">
    <property type="term" value="F:5-oxoprolinase (ATP-hydrolyzing) activity"/>
    <property type="evidence" value="ECO:0007669"/>
    <property type="project" value="UniProtKB-EC"/>
</dbReference>
<keyword evidence="1" id="KW-0547">Nucleotide-binding</keyword>
<dbReference type="PANTHER" id="PTHR34698">
    <property type="entry name" value="5-OXOPROLINASE SUBUNIT B"/>
    <property type="match status" value="1"/>
</dbReference>
<dbReference type="NCBIfam" id="TIGR00370">
    <property type="entry name" value="5-oxoprolinase subunit PxpB"/>
    <property type="match status" value="1"/>
</dbReference>
<dbReference type="Proteomes" id="UP001597173">
    <property type="component" value="Unassembled WGS sequence"/>
</dbReference>
<dbReference type="SMART" id="SM00796">
    <property type="entry name" value="AHS1"/>
    <property type="match status" value="1"/>
</dbReference>
<dbReference type="RefSeq" id="WP_374839960.1">
    <property type="nucleotide sequence ID" value="NZ_JBHEEW010000012.1"/>
</dbReference>
<keyword evidence="3" id="KW-0067">ATP-binding</keyword>
<dbReference type="Gene3D" id="3.30.1360.40">
    <property type="match status" value="1"/>
</dbReference>
<evidence type="ECO:0000256" key="2">
    <source>
        <dbReference type="ARBA" id="ARBA00022801"/>
    </source>
</evidence>
<name>A0ABW3Z1N6_MYCRA</name>
<sequence>MIDKSENPVISMEGAGAVLLDAANTVFSPATQERIWAVARALRRLDGVRETVPGMNNLMVVFDPVAIAPERLERKLDAAWHNIVPDAVAGREIEVPVAYGGAAGEDLAALAQHCGLTPADVVRRHAQAHYSVAAVGAMPGFVYLSGLDPSLAMPRRAVPRMKVEIGSVIIGGAQAGIMPVTAPSGWHIIGRTEMALFDPSRDPPAAFRPGDRIRFRAERIEL</sequence>
<dbReference type="SUPFAM" id="SSF50891">
    <property type="entry name" value="Cyclophilin-like"/>
    <property type="match status" value="1"/>
</dbReference>
<dbReference type="PANTHER" id="PTHR34698:SF2">
    <property type="entry name" value="5-OXOPROLINASE SUBUNIT B"/>
    <property type="match status" value="1"/>
</dbReference>
<dbReference type="InterPro" id="IPR029000">
    <property type="entry name" value="Cyclophilin-like_dom_sf"/>
</dbReference>
<gene>
    <name evidence="5" type="primary">pxpB</name>
    <name evidence="5" type="ORF">ACFQ33_19065</name>
</gene>
<accession>A0ABW3Z1N6</accession>
<keyword evidence="2 5" id="KW-0378">Hydrolase</keyword>
<protein>
    <submittedName>
        <fullName evidence="5">5-oxoprolinase subunit PxpB</fullName>
        <ecNumber evidence="5">3.5.2.9</ecNumber>
    </submittedName>
</protein>